<keyword evidence="3" id="KW-0732">Signal</keyword>
<evidence type="ECO:0000256" key="2">
    <source>
        <dbReference type="ARBA" id="ARBA00023315"/>
    </source>
</evidence>
<evidence type="ECO:0000313" key="5">
    <source>
        <dbReference type="EMBL" id="CAD8260538.1"/>
    </source>
</evidence>
<dbReference type="EMBL" id="HBEA01013207">
    <property type="protein sequence ID" value="CAD8260538.1"/>
    <property type="molecule type" value="Transcribed_RNA"/>
</dbReference>
<dbReference type="SUPFAM" id="SSF55729">
    <property type="entry name" value="Acyl-CoA N-acyltransferases (Nat)"/>
    <property type="match status" value="1"/>
</dbReference>
<gene>
    <name evidence="5" type="ORF">PPYR1160_LOCUS10040</name>
</gene>
<dbReference type="InterPro" id="IPR051556">
    <property type="entry name" value="N-term/lysine_N-AcTrnsfr"/>
</dbReference>
<organism evidence="5">
    <name type="scientific">Pinguiococcus pyrenoidosus</name>
    <dbReference type="NCBI Taxonomy" id="172671"/>
    <lineage>
        <taxon>Eukaryota</taxon>
        <taxon>Sar</taxon>
        <taxon>Stramenopiles</taxon>
        <taxon>Ochrophyta</taxon>
        <taxon>Pinguiophyceae</taxon>
        <taxon>Pinguiochrysidales</taxon>
        <taxon>Pinguiochrysidaceae</taxon>
        <taxon>Pinguiococcus</taxon>
    </lineage>
</organism>
<evidence type="ECO:0000256" key="3">
    <source>
        <dbReference type="SAM" id="SignalP"/>
    </source>
</evidence>
<feature type="domain" description="N-acetyltransferase" evidence="4">
    <location>
        <begin position="64"/>
        <end position="215"/>
    </location>
</feature>
<reference evidence="5" key="1">
    <citation type="submission" date="2021-01" db="EMBL/GenBank/DDBJ databases">
        <authorList>
            <person name="Corre E."/>
            <person name="Pelletier E."/>
            <person name="Niang G."/>
            <person name="Scheremetjew M."/>
            <person name="Finn R."/>
            <person name="Kale V."/>
            <person name="Holt S."/>
            <person name="Cochrane G."/>
            <person name="Meng A."/>
            <person name="Brown T."/>
            <person name="Cohen L."/>
        </authorList>
    </citation>
    <scope>NUCLEOTIDE SEQUENCE</scope>
    <source>
        <strain evidence="5">CCMP2078</strain>
    </source>
</reference>
<protein>
    <recommendedName>
        <fullName evidence="4">N-acetyltransferase domain-containing protein</fullName>
    </recommendedName>
</protein>
<name>A0A7R9UCL9_9STRA</name>
<proteinExistence type="predicted"/>
<dbReference type="CDD" id="cd04301">
    <property type="entry name" value="NAT_SF"/>
    <property type="match status" value="1"/>
</dbReference>
<dbReference type="GO" id="GO:0007064">
    <property type="term" value="P:mitotic sister chromatid cohesion"/>
    <property type="evidence" value="ECO:0007669"/>
    <property type="project" value="TreeGrafter"/>
</dbReference>
<accession>A0A7R9UCL9</accession>
<dbReference type="GO" id="GO:0031415">
    <property type="term" value="C:NatA complex"/>
    <property type="evidence" value="ECO:0007669"/>
    <property type="project" value="TreeGrafter"/>
</dbReference>
<keyword evidence="2" id="KW-0012">Acyltransferase</keyword>
<sequence>MQTLSLYAMICLLAPLNGLSSLYMSVQTPTALPGAGLGFGMPNFPVRLRLPHSKNARVLLVDKVEYRELHAVAKLLVQSFYERAGLPRVLSELNRLQSNFHYDDSRHLMLAVRDEDTGDVVAYCDVDARPPPGGVATSTTYPRPYLSDLGVAKSWRRCGIATALVKVSEEVCMAWGFEHMHLKVDQTNVVARNMYAKLGYRVTSPEGIVLPVPPEGIPSDELANPVLQCTASRLMCTKEFV</sequence>
<dbReference type="AlphaFoldDB" id="A0A7R9UCL9"/>
<evidence type="ECO:0000256" key="1">
    <source>
        <dbReference type="ARBA" id="ARBA00022679"/>
    </source>
</evidence>
<evidence type="ECO:0000259" key="4">
    <source>
        <dbReference type="PROSITE" id="PS51186"/>
    </source>
</evidence>
<dbReference type="PROSITE" id="PS51186">
    <property type="entry name" value="GNAT"/>
    <property type="match status" value="1"/>
</dbReference>
<dbReference type="InterPro" id="IPR000182">
    <property type="entry name" value="GNAT_dom"/>
</dbReference>
<dbReference type="GO" id="GO:0008080">
    <property type="term" value="F:N-acetyltransferase activity"/>
    <property type="evidence" value="ECO:0007669"/>
    <property type="project" value="TreeGrafter"/>
</dbReference>
<keyword evidence="1" id="KW-0808">Transferase</keyword>
<dbReference type="PANTHER" id="PTHR42919:SF8">
    <property type="entry name" value="N-ALPHA-ACETYLTRANSFERASE 50"/>
    <property type="match status" value="1"/>
</dbReference>
<dbReference type="Gene3D" id="3.40.630.30">
    <property type="match status" value="1"/>
</dbReference>
<dbReference type="PANTHER" id="PTHR42919">
    <property type="entry name" value="N-ALPHA-ACETYLTRANSFERASE"/>
    <property type="match status" value="1"/>
</dbReference>
<dbReference type="Pfam" id="PF00583">
    <property type="entry name" value="Acetyltransf_1"/>
    <property type="match status" value="1"/>
</dbReference>
<feature type="chain" id="PRO_5031269081" description="N-acetyltransferase domain-containing protein" evidence="3">
    <location>
        <begin position="22"/>
        <end position="241"/>
    </location>
</feature>
<dbReference type="InterPro" id="IPR016181">
    <property type="entry name" value="Acyl_CoA_acyltransferase"/>
</dbReference>
<feature type="signal peptide" evidence="3">
    <location>
        <begin position="1"/>
        <end position="21"/>
    </location>
</feature>